<comment type="caution">
    <text evidence="2">The sequence shown here is derived from an EMBL/GenBank/DDBJ whole genome shotgun (WGS) entry which is preliminary data.</text>
</comment>
<dbReference type="AlphaFoldDB" id="A0A3E3IPH2"/>
<dbReference type="EMBL" id="QVME01000002">
    <property type="protein sequence ID" value="RGE68980.1"/>
    <property type="molecule type" value="Genomic_DNA"/>
</dbReference>
<evidence type="ECO:0000256" key="1">
    <source>
        <dbReference type="SAM" id="Phobius"/>
    </source>
</evidence>
<keyword evidence="1" id="KW-0472">Membrane</keyword>
<keyword evidence="1" id="KW-0812">Transmembrane</keyword>
<name>A0A3E3IPH2_9FIRM</name>
<keyword evidence="1" id="KW-1133">Transmembrane helix</keyword>
<organism evidence="2 3">
    <name type="scientific">Anaerotruncus colihominis</name>
    <dbReference type="NCBI Taxonomy" id="169435"/>
    <lineage>
        <taxon>Bacteria</taxon>
        <taxon>Bacillati</taxon>
        <taxon>Bacillota</taxon>
        <taxon>Clostridia</taxon>
        <taxon>Eubacteriales</taxon>
        <taxon>Oscillospiraceae</taxon>
        <taxon>Anaerotruncus</taxon>
    </lineage>
</organism>
<proteinExistence type="predicted"/>
<dbReference type="Proteomes" id="UP000260828">
    <property type="component" value="Unassembled WGS sequence"/>
</dbReference>
<protein>
    <submittedName>
        <fullName evidence="2">Uncharacterized protein</fullName>
    </submittedName>
</protein>
<gene>
    <name evidence="2" type="ORF">DXC40_06755</name>
</gene>
<evidence type="ECO:0000313" key="2">
    <source>
        <dbReference type="EMBL" id="RGE68980.1"/>
    </source>
</evidence>
<reference evidence="2 3" key="1">
    <citation type="submission" date="2018-08" db="EMBL/GenBank/DDBJ databases">
        <title>A genome reference for cultivated species of the human gut microbiota.</title>
        <authorList>
            <person name="Zou Y."/>
            <person name="Xue W."/>
            <person name="Luo G."/>
        </authorList>
    </citation>
    <scope>NUCLEOTIDE SEQUENCE [LARGE SCALE GENOMIC DNA]</scope>
    <source>
        <strain evidence="2 3">TF05-12AC</strain>
    </source>
</reference>
<sequence length="112" mass="12618">MMANYTMPLRGNRLLVGNDTMLLRTHGIICAAPTVLPFVAAGWRRPLQNSRLRMLHHSQNRQSRFRCRFAADRLEKACCCALITAARFGLSKELGRRSDIMFHIVSGGNTAM</sequence>
<evidence type="ECO:0000313" key="3">
    <source>
        <dbReference type="Proteomes" id="UP000260828"/>
    </source>
</evidence>
<feature type="transmembrane region" description="Helical" evidence="1">
    <location>
        <begin position="20"/>
        <end position="43"/>
    </location>
</feature>
<accession>A0A3E3IPH2</accession>